<dbReference type="CDD" id="cd09757">
    <property type="entry name" value="Cas8c_I-C"/>
    <property type="match status" value="1"/>
</dbReference>
<dbReference type="RefSeq" id="WP_124330973.1">
    <property type="nucleotide sequence ID" value="NZ_BEXT01000001.1"/>
</dbReference>
<evidence type="ECO:0000313" key="2">
    <source>
        <dbReference type="Proteomes" id="UP000288096"/>
    </source>
</evidence>
<protein>
    <submittedName>
        <fullName evidence="1">Type I-C CRISPR-associated protein Cas8c/Csd1</fullName>
    </submittedName>
</protein>
<dbReference type="OrthoDB" id="9778918at2"/>
<evidence type="ECO:0000313" key="1">
    <source>
        <dbReference type="EMBL" id="GBC63962.1"/>
    </source>
</evidence>
<dbReference type="NCBIfam" id="TIGR01863">
    <property type="entry name" value="cas_Csd1"/>
    <property type="match status" value="1"/>
</dbReference>
<comment type="caution">
    <text evidence="1">The sequence shown here is derived from an EMBL/GenBank/DDBJ whole genome shotgun (WGS) entry which is preliminary data.</text>
</comment>
<gene>
    <name evidence="1" type="ORF">DENIS_4962</name>
</gene>
<keyword evidence="2" id="KW-1185">Reference proteome</keyword>
<organism evidence="1 2">
    <name type="scientific">Desulfonema ishimotonii</name>
    <dbReference type="NCBI Taxonomy" id="45657"/>
    <lineage>
        <taxon>Bacteria</taxon>
        <taxon>Pseudomonadati</taxon>
        <taxon>Thermodesulfobacteriota</taxon>
        <taxon>Desulfobacteria</taxon>
        <taxon>Desulfobacterales</taxon>
        <taxon>Desulfococcaceae</taxon>
        <taxon>Desulfonema</taxon>
    </lineage>
</organism>
<dbReference type="Pfam" id="PF09709">
    <property type="entry name" value="Cas_Csd1"/>
    <property type="match status" value="1"/>
</dbReference>
<accession>A0A401G3Z6</accession>
<dbReference type="EMBL" id="BEXT01000001">
    <property type="protein sequence ID" value="GBC63962.1"/>
    <property type="molecule type" value="Genomic_DNA"/>
</dbReference>
<reference evidence="2" key="1">
    <citation type="submission" date="2017-11" db="EMBL/GenBank/DDBJ databases">
        <authorList>
            <person name="Watanabe M."/>
            <person name="Kojima H."/>
        </authorList>
    </citation>
    <scope>NUCLEOTIDE SEQUENCE [LARGE SCALE GENOMIC DNA]</scope>
    <source>
        <strain evidence="2">Tokyo 01</strain>
    </source>
</reference>
<sequence length="574" mass="65794">MILQALDGYYKRLADDPEKNISVQGFGTQKFYFGLLINKNGELLENSVIDLRETPKKKPLPILLNVPQEMEERSGSKVAPHFLWDNTGYVLGVDDKGKPEKALKKFDAFKDFHHQLCDDTEDEGLQAVLRFLDSWNPENASELRYWDEMRGMQIAFMLAMEGRPQYIHDRPEAKRIWLEYLKKNSAEIRGNCLVSGKKDSPIARLHPAIKGVRGAQTKGAAIVSFNLKSFTSYNKEQSYNAPVSTEVTFNYTTALNYLLRSDSRQKVQIGDATTVFWTERESFVEGFMGAVFDPSDNDNKQLRTYLEAVRKGKMPDDIEEPDMKFFILGLSPNASRLSVRFWHVTTTEDISMKIGQHFSDLVINREYDNNPEFPGMWQLLRETAVLRKLDNVSPVLAGAFMRAILTGESYPRSLLSTVITRIRSDQTVNYLRAAMIKAYLVRYSRKIKPLEMEVKMGLDKESPNIAYRLGRLFAVLEKAQKDAIPGAKATIKDRYYSSASATPRAVFPQLLRLAQHHIQKAEYGYSSDKRIEEIMQEIQSFPGHLSIEDQGLFALGYYHQRPELFKKSEKKEEK</sequence>
<dbReference type="Proteomes" id="UP000288096">
    <property type="component" value="Unassembled WGS sequence"/>
</dbReference>
<proteinExistence type="predicted"/>
<dbReference type="AlphaFoldDB" id="A0A401G3Z6"/>
<name>A0A401G3Z6_9BACT</name>
<dbReference type="InterPro" id="IPR010144">
    <property type="entry name" value="CRISPR-assoc_prot_Csd1-typ"/>
</dbReference>
<reference evidence="2" key="2">
    <citation type="submission" date="2019-01" db="EMBL/GenBank/DDBJ databases">
        <title>Genome sequence of Desulfonema ishimotonii strain Tokyo 01.</title>
        <authorList>
            <person name="Fukui M."/>
        </authorList>
    </citation>
    <scope>NUCLEOTIDE SEQUENCE [LARGE SCALE GENOMIC DNA]</scope>
    <source>
        <strain evidence="2">Tokyo 01</strain>
    </source>
</reference>